<feature type="region of interest" description="Disordered" evidence="8">
    <location>
        <begin position="296"/>
        <end position="367"/>
    </location>
</feature>
<evidence type="ECO:0000256" key="7">
    <source>
        <dbReference type="RuleBase" id="RU367025"/>
    </source>
</evidence>
<evidence type="ECO:0000256" key="2">
    <source>
        <dbReference type="ARBA" id="ARBA00006164"/>
    </source>
</evidence>
<feature type="compositionally biased region" description="Low complexity" evidence="8">
    <location>
        <begin position="311"/>
        <end position="325"/>
    </location>
</feature>
<organism evidence="9 10">
    <name type="scientific">Streblomastix strix</name>
    <dbReference type="NCBI Taxonomy" id="222440"/>
    <lineage>
        <taxon>Eukaryota</taxon>
        <taxon>Metamonada</taxon>
        <taxon>Preaxostyla</taxon>
        <taxon>Oxymonadida</taxon>
        <taxon>Streblomastigidae</taxon>
        <taxon>Streblomastix</taxon>
    </lineage>
</organism>
<evidence type="ECO:0000313" key="9">
    <source>
        <dbReference type="EMBL" id="KAA6373885.1"/>
    </source>
</evidence>
<dbReference type="Proteomes" id="UP000324800">
    <property type="component" value="Unassembled WGS sequence"/>
</dbReference>
<dbReference type="InterPro" id="IPR005037">
    <property type="entry name" value="PRP38"/>
</dbReference>
<keyword evidence="5 7" id="KW-0508">mRNA splicing</keyword>
<feature type="compositionally biased region" description="Basic residues" evidence="8">
    <location>
        <begin position="299"/>
        <end position="308"/>
    </location>
</feature>
<dbReference type="PANTHER" id="PTHR23142">
    <property type="entry name" value="PRE-MRNA-SPLICING FACTOR 38A-RELATED"/>
    <property type="match status" value="1"/>
</dbReference>
<comment type="caution">
    <text evidence="9">The sequence shown here is derived from an EMBL/GenBank/DDBJ whole genome shotgun (WGS) entry which is preliminary data.</text>
</comment>
<dbReference type="AlphaFoldDB" id="A0A5J4UVT8"/>
<evidence type="ECO:0000256" key="8">
    <source>
        <dbReference type="SAM" id="MobiDB-lite"/>
    </source>
</evidence>
<feature type="compositionally biased region" description="Basic and acidic residues" evidence="8">
    <location>
        <begin position="491"/>
        <end position="548"/>
    </location>
</feature>
<dbReference type="EMBL" id="SNRW01012390">
    <property type="protein sequence ID" value="KAA6373885.1"/>
    <property type="molecule type" value="Genomic_DNA"/>
</dbReference>
<reference evidence="9 10" key="1">
    <citation type="submission" date="2019-03" db="EMBL/GenBank/DDBJ databases">
        <title>Single cell metagenomics reveals metabolic interactions within the superorganism composed of flagellate Streblomastix strix and complex community of Bacteroidetes bacteria on its surface.</title>
        <authorList>
            <person name="Treitli S.C."/>
            <person name="Kolisko M."/>
            <person name="Husnik F."/>
            <person name="Keeling P."/>
            <person name="Hampl V."/>
        </authorList>
    </citation>
    <scope>NUCLEOTIDE SEQUENCE [LARGE SCALE GENOMIC DNA]</scope>
    <source>
        <strain evidence="9">ST1C</strain>
    </source>
</reference>
<comment type="similarity">
    <text evidence="2 7">Belongs to the PRP38 family.</text>
</comment>
<protein>
    <recommendedName>
        <fullName evidence="7">Pre-mRNA-splicing factor 38</fullName>
    </recommendedName>
</protein>
<dbReference type="GO" id="GO:0000398">
    <property type="term" value="P:mRNA splicing, via spliceosome"/>
    <property type="evidence" value="ECO:0007669"/>
    <property type="project" value="UniProtKB-UniRule"/>
</dbReference>
<evidence type="ECO:0000256" key="5">
    <source>
        <dbReference type="ARBA" id="ARBA00023187"/>
    </source>
</evidence>
<dbReference type="OrthoDB" id="3881at2759"/>
<keyword evidence="3 7" id="KW-0507">mRNA processing</keyword>
<dbReference type="GO" id="GO:0005681">
    <property type="term" value="C:spliceosomal complex"/>
    <property type="evidence" value="ECO:0007669"/>
    <property type="project" value="UniProtKB-KW"/>
</dbReference>
<evidence type="ECO:0000256" key="1">
    <source>
        <dbReference type="ARBA" id="ARBA00004123"/>
    </source>
</evidence>
<feature type="compositionally biased region" description="Basic residues" evidence="8">
    <location>
        <begin position="326"/>
        <end position="341"/>
    </location>
</feature>
<feature type="region of interest" description="Disordered" evidence="8">
    <location>
        <begin position="49"/>
        <end position="70"/>
    </location>
</feature>
<sequence>MGIPFYVPVQQLGIIQPMGMLSMPPQGVLATTSENLYKSGALIDEDDEIEQEGEEQQSGGTQTKKRDEVPMDVDSRYNLDKVLSDAILKSQYFKELYDKRTYHEVLEEIKKEVDNLEPTVRGFMNTPSSAFTLLYKLFTMHLTNRQLNGMLNPKSSPFIRGLALLYVRLVVPRNKLWDYISPYLDDEDEVTLNKWAKEEFKIKIGLFARRLLEDRKHFEIFLPNIPPKIRESIRDKLAEKDGFQIEKIEKKQIDTEELKKREREFRNLERLETKGSLGLKIPNAGTNTDVIEEKENHTTNHHHHHHHDHSSSNSSSSSQSDTQSSSRHKHRNRSKYKHQHKYSNNSNDSESQKRHHKHRHRKHKTNYSEIKEFIKEADEVEIKKIEIIGIRKRNPKVKVFIKVQNTITVQVKIKVKVTEKEFVLRVHRKKAEVEATEKLKKQHEMKDLFEERTRREMQAKRLREMEWQRERERKLGSKEIILDVRGRRHERVEDRAAKKKRMQEEEKQREKEFTSQDQDTKGKSEGKKVKTKEEKQEEEKLARLREAYGDISSIKQSK</sequence>
<accession>A0A5J4UVT8</accession>
<name>A0A5J4UVT8_9EUKA</name>
<comment type="subcellular location">
    <subcellularLocation>
        <location evidence="1 7">Nucleus</location>
    </subcellularLocation>
</comment>
<evidence type="ECO:0000256" key="3">
    <source>
        <dbReference type="ARBA" id="ARBA00022664"/>
    </source>
</evidence>
<comment type="function">
    <text evidence="7">Required for pre-mRNA splicing.</text>
</comment>
<keyword evidence="6 7" id="KW-0539">Nucleus</keyword>
<gene>
    <name evidence="9" type="ORF">EZS28_030589</name>
</gene>
<evidence type="ECO:0000256" key="6">
    <source>
        <dbReference type="ARBA" id="ARBA00023242"/>
    </source>
</evidence>
<evidence type="ECO:0000256" key="4">
    <source>
        <dbReference type="ARBA" id="ARBA00022728"/>
    </source>
</evidence>
<evidence type="ECO:0000313" key="10">
    <source>
        <dbReference type="Proteomes" id="UP000324800"/>
    </source>
</evidence>
<feature type="region of interest" description="Disordered" evidence="8">
    <location>
        <begin position="491"/>
        <end position="558"/>
    </location>
</feature>
<dbReference type="Pfam" id="PF03371">
    <property type="entry name" value="PRP38"/>
    <property type="match status" value="1"/>
</dbReference>
<proteinExistence type="inferred from homology"/>
<feature type="compositionally biased region" description="Basic residues" evidence="8">
    <location>
        <begin position="353"/>
        <end position="365"/>
    </location>
</feature>
<keyword evidence="4 7" id="KW-0747">Spliceosome</keyword>